<evidence type="ECO:0000256" key="8">
    <source>
        <dbReference type="ARBA" id="ARBA00022723"/>
    </source>
</evidence>
<evidence type="ECO:0000256" key="3">
    <source>
        <dbReference type="ARBA" id="ARBA00005227"/>
    </source>
</evidence>
<feature type="domain" description="PARP alpha-helical" evidence="26">
    <location>
        <begin position="323"/>
        <end position="443"/>
    </location>
</feature>
<evidence type="ECO:0000259" key="25">
    <source>
        <dbReference type="PROSITE" id="PS51059"/>
    </source>
</evidence>
<dbReference type="GO" id="GO:1990404">
    <property type="term" value="F:NAD+-protein mono-ADP-ribosyltransferase activity"/>
    <property type="evidence" value="ECO:0007669"/>
    <property type="project" value="TreeGrafter"/>
</dbReference>
<evidence type="ECO:0000256" key="17">
    <source>
        <dbReference type="ARBA" id="ARBA00023136"/>
    </source>
</evidence>
<evidence type="ECO:0000256" key="20">
    <source>
        <dbReference type="ARBA" id="ARBA00033987"/>
    </source>
</evidence>
<dbReference type="Gene3D" id="1.20.142.10">
    <property type="entry name" value="Poly(ADP-ribose) polymerase, regulatory domain"/>
    <property type="match status" value="1"/>
</dbReference>
<dbReference type="PROSITE" id="PS51060">
    <property type="entry name" value="PARP_ALPHA_HD"/>
    <property type="match status" value="1"/>
</dbReference>
<dbReference type="FunFam" id="1.20.142.10:FF:000001">
    <property type="entry name" value="Poly [ADP-ribose] polymerase"/>
    <property type="match status" value="1"/>
</dbReference>
<evidence type="ECO:0000256" key="11">
    <source>
        <dbReference type="ARBA" id="ARBA00022765"/>
    </source>
</evidence>
<keyword evidence="4 21" id="KW-0328">Glycosyltransferase</keyword>
<comment type="caution">
    <text evidence="28">The sequence shown here is derived from an EMBL/GenBank/DDBJ whole genome shotgun (WGS) entry which is preliminary data.</text>
</comment>
<proteinExistence type="inferred from homology"/>
<evidence type="ECO:0000256" key="19">
    <source>
        <dbReference type="ARBA" id="ARBA00024347"/>
    </source>
</evidence>
<dbReference type="GO" id="GO:0005730">
    <property type="term" value="C:nucleolus"/>
    <property type="evidence" value="ECO:0007669"/>
    <property type="project" value="TreeGrafter"/>
</dbReference>
<dbReference type="GO" id="GO:0003677">
    <property type="term" value="F:DNA binding"/>
    <property type="evidence" value="ECO:0007669"/>
    <property type="project" value="UniProtKB-KW"/>
</dbReference>
<evidence type="ECO:0000256" key="14">
    <source>
        <dbReference type="ARBA" id="ARBA00022989"/>
    </source>
</evidence>
<evidence type="ECO:0000256" key="10">
    <source>
        <dbReference type="ARBA" id="ARBA00022737"/>
    </source>
</evidence>
<evidence type="ECO:0000256" key="2">
    <source>
        <dbReference type="ARBA" id="ARBA00004141"/>
    </source>
</evidence>
<evidence type="ECO:0000256" key="21">
    <source>
        <dbReference type="RuleBase" id="RU362114"/>
    </source>
</evidence>
<keyword evidence="10" id="KW-0677">Repeat</keyword>
<dbReference type="FunFam" id="2.20.140.10:FF:000001">
    <property type="entry name" value="Poly [ADP-ribose] polymerase"/>
    <property type="match status" value="1"/>
</dbReference>
<feature type="transmembrane region" description="Helical" evidence="23">
    <location>
        <begin position="1164"/>
        <end position="1186"/>
    </location>
</feature>
<dbReference type="Gene3D" id="3.40.50.10190">
    <property type="entry name" value="BRCT domain"/>
    <property type="match status" value="1"/>
</dbReference>
<evidence type="ECO:0000256" key="23">
    <source>
        <dbReference type="SAM" id="Phobius"/>
    </source>
</evidence>
<dbReference type="GO" id="GO:0016779">
    <property type="term" value="F:nucleotidyltransferase activity"/>
    <property type="evidence" value="ECO:0007669"/>
    <property type="project" value="UniProtKB-KW"/>
</dbReference>
<keyword evidence="13" id="KW-0862">Zinc</keyword>
<feature type="domain" description="PARP catalytic" evidence="25">
    <location>
        <begin position="455"/>
        <end position="690"/>
    </location>
</feature>
<dbReference type="GO" id="GO:0016020">
    <property type="term" value="C:membrane"/>
    <property type="evidence" value="ECO:0007669"/>
    <property type="project" value="UniProtKB-SubCell"/>
</dbReference>
<dbReference type="InterPro" id="IPR004240">
    <property type="entry name" value="EMP70"/>
</dbReference>
<dbReference type="PROSITE" id="PS50172">
    <property type="entry name" value="BRCT"/>
    <property type="match status" value="1"/>
</dbReference>
<keyword evidence="17 23" id="KW-0472">Membrane</keyword>
<evidence type="ECO:0000256" key="12">
    <source>
        <dbReference type="ARBA" id="ARBA00022771"/>
    </source>
</evidence>
<dbReference type="PROSITE" id="PS51977">
    <property type="entry name" value="WGR"/>
    <property type="match status" value="1"/>
</dbReference>
<dbReference type="GO" id="GO:0070212">
    <property type="term" value="P:protein poly-ADP-ribosylation"/>
    <property type="evidence" value="ECO:0007669"/>
    <property type="project" value="TreeGrafter"/>
</dbReference>
<accession>A0A9P8BXK9</accession>
<dbReference type="OrthoDB" id="1666796at2759"/>
<keyword evidence="16" id="KW-0238">DNA-binding</keyword>
<evidence type="ECO:0000256" key="1">
    <source>
        <dbReference type="ARBA" id="ARBA00004123"/>
    </source>
</evidence>
<evidence type="ECO:0000259" key="27">
    <source>
        <dbReference type="PROSITE" id="PS51977"/>
    </source>
</evidence>
<dbReference type="SUPFAM" id="SSF52113">
    <property type="entry name" value="BRCT domain"/>
    <property type="match status" value="1"/>
</dbReference>
<dbReference type="EMBL" id="JAHRHY010000002">
    <property type="protein sequence ID" value="KAG9072085.1"/>
    <property type="molecule type" value="Genomic_DNA"/>
</dbReference>
<evidence type="ECO:0000256" key="18">
    <source>
        <dbReference type="ARBA" id="ARBA00023242"/>
    </source>
</evidence>
<evidence type="ECO:0000256" key="16">
    <source>
        <dbReference type="ARBA" id="ARBA00023125"/>
    </source>
</evidence>
<evidence type="ECO:0000259" key="26">
    <source>
        <dbReference type="PROSITE" id="PS51060"/>
    </source>
</evidence>
<dbReference type="SUPFAM" id="SSF142921">
    <property type="entry name" value="WGR domain-like"/>
    <property type="match status" value="1"/>
</dbReference>
<feature type="domain" description="WGR" evidence="27">
    <location>
        <begin position="192"/>
        <end position="287"/>
    </location>
</feature>
<evidence type="ECO:0000256" key="6">
    <source>
        <dbReference type="ARBA" id="ARBA00022692"/>
    </source>
</evidence>
<evidence type="ECO:0000256" key="13">
    <source>
        <dbReference type="ARBA" id="ARBA00022833"/>
    </source>
</evidence>
<keyword evidence="5 21" id="KW-0808">Transferase</keyword>
<dbReference type="Pfam" id="PF00644">
    <property type="entry name" value="PARP"/>
    <property type="match status" value="1"/>
</dbReference>
<feature type="transmembrane region" description="Helical" evidence="23">
    <location>
        <begin position="1082"/>
        <end position="1101"/>
    </location>
</feature>
<feature type="transmembrane region" description="Helical" evidence="23">
    <location>
        <begin position="1041"/>
        <end position="1061"/>
    </location>
</feature>
<dbReference type="EC" id="2.4.2.-" evidence="21"/>
<keyword evidence="11" id="KW-0013">ADP-ribosylation</keyword>
<dbReference type="Proteomes" id="UP000707451">
    <property type="component" value="Unassembled WGS sequence"/>
</dbReference>
<comment type="similarity">
    <text evidence="3">Belongs to the nonaspanin (TM9SF) (TC 9.A.2) family.</text>
</comment>
<dbReference type="Gene3D" id="2.20.140.10">
    <property type="entry name" value="WGR domain"/>
    <property type="match status" value="1"/>
</dbReference>
<keyword evidence="18" id="KW-0539">Nucleus</keyword>
<evidence type="ECO:0000256" key="7">
    <source>
        <dbReference type="ARBA" id="ARBA00022695"/>
    </source>
</evidence>
<comment type="catalytic activity">
    <reaction evidence="20">
        <text>NAD(+) + (ADP-D-ribosyl)n-acceptor = nicotinamide + (ADP-D-ribosyl)n+1-acceptor + H(+).</text>
        <dbReference type="EC" id="2.4.2.30"/>
    </reaction>
</comment>
<dbReference type="InterPro" id="IPR008893">
    <property type="entry name" value="WGR_domain"/>
</dbReference>
<dbReference type="InterPro" id="IPR036420">
    <property type="entry name" value="BRCT_dom_sf"/>
</dbReference>
<dbReference type="SUPFAM" id="SSF56399">
    <property type="entry name" value="ADP-ribosylation"/>
    <property type="match status" value="1"/>
</dbReference>
<evidence type="ECO:0000256" key="22">
    <source>
        <dbReference type="SAM" id="MobiDB-lite"/>
    </source>
</evidence>
<dbReference type="GO" id="GO:0006302">
    <property type="term" value="P:double-strand break repair"/>
    <property type="evidence" value="ECO:0007669"/>
    <property type="project" value="TreeGrafter"/>
</dbReference>
<keyword evidence="15 21" id="KW-0520">NAD</keyword>
<dbReference type="PANTHER" id="PTHR10459:SF60">
    <property type="entry name" value="POLY [ADP-RIBOSE] POLYMERASE 2"/>
    <property type="match status" value="1"/>
</dbReference>
<keyword evidence="9" id="KW-0732">Signal</keyword>
<dbReference type="PANTHER" id="PTHR10459">
    <property type="entry name" value="DNA LIGASE"/>
    <property type="match status" value="1"/>
</dbReference>
<keyword evidence="6 23" id="KW-0812">Transmembrane</keyword>
<dbReference type="Pfam" id="PF02877">
    <property type="entry name" value="PARP_reg"/>
    <property type="match status" value="1"/>
</dbReference>
<dbReference type="Pfam" id="PF02990">
    <property type="entry name" value="EMP70"/>
    <property type="match status" value="1"/>
</dbReference>
<dbReference type="Pfam" id="PF00533">
    <property type="entry name" value="BRCT"/>
    <property type="match status" value="1"/>
</dbReference>
<keyword evidence="8" id="KW-0479">Metal-binding</keyword>
<keyword evidence="12" id="KW-0863">Zinc-finger</keyword>
<dbReference type="Gene3D" id="3.90.228.10">
    <property type="match status" value="1"/>
</dbReference>
<evidence type="ECO:0000259" key="24">
    <source>
        <dbReference type="PROSITE" id="PS50172"/>
    </source>
</evidence>
<feature type="transmembrane region" description="Helical" evidence="23">
    <location>
        <begin position="1236"/>
        <end position="1255"/>
    </location>
</feature>
<dbReference type="SMART" id="SM00773">
    <property type="entry name" value="WGR"/>
    <property type="match status" value="1"/>
</dbReference>
<feature type="compositionally biased region" description="Acidic residues" evidence="22">
    <location>
        <begin position="293"/>
        <end position="305"/>
    </location>
</feature>
<feature type="transmembrane region" description="Helical" evidence="23">
    <location>
        <begin position="1198"/>
        <end position="1224"/>
    </location>
</feature>
<evidence type="ECO:0000313" key="29">
    <source>
        <dbReference type="Proteomes" id="UP000707451"/>
    </source>
</evidence>
<reference evidence="28" key="1">
    <citation type="submission" date="2021-06" db="EMBL/GenBank/DDBJ databases">
        <title>Genome Sequence of Mortierella hyaline Strain SCG-10, a Cold-Adapted, Nitrate-Reducing Fungus Isolated from Soil in Minnesota, USA.</title>
        <authorList>
            <person name="Aldossari N."/>
        </authorList>
    </citation>
    <scope>NUCLEOTIDE SEQUENCE</scope>
    <source>
        <strain evidence="28">SCG-10</strain>
    </source>
</reference>
<dbReference type="Pfam" id="PF05406">
    <property type="entry name" value="WGR"/>
    <property type="match status" value="1"/>
</dbReference>
<feature type="transmembrane region" description="Helical" evidence="23">
    <location>
        <begin position="1267"/>
        <end position="1292"/>
    </location>
</feature>
<feature type="compositionally biased region" description="Low complexity" evidence="22">
    <location>
        <begin position="121"/>
        <end position="134"/>
    </location>
</feature>
<organism evidence="28 29">
    <name type="scientific">Linnemannia hyalina</name>
    <dbReference type="NCBI Taxonomy" id="64524"/>
    <lineage>
        <taxon>Eukaryota</taxon>
        <taxon>Fungi</taxon>
        <taxon>Fungi incertae sedis</taxon>
        <taxon>Mucoromycota</taxon>
        <taxon>Mortierellomycotina</taxon>
        <taxon>Mortierellomycetes</taxon>
        <taxon>Mortierellales</taxon>
        <taxon>Mortierellaceae</taxon>
        <taxon>Linnemannia</taxon>
    </lineage>
</organism>
<dbReference type="SUPFAM" id="SSF47587">
    <property type="entry name" value="Domain of poly(ADP-ribose) polymerase"/>
    <property type="match status" value="1"/>
</dbReference>
<evidence type="ECO:0000256" key="15">
    <source>
        <dbReference type="ARBA" id="ARBA00023027"/>
    </source>
</evidence>
<comment type="subcellular location">
    <subcellularLocation>
        <location evidence="2">Membrane</location>
        <topology evidence="2">Multi-pass membrane protein</topology>
    </subcellularLocation>
    <subcellularLocation>
        <location evidence="1">Nucleus</location>
    </subcellularLocation>
</comment>
<protein>
    <recommendedName>
        <fullName evidence="21">Poly [ADP-ribose] polymerase</fullName>
        <shortName evidence="21">PARP</shortName>
        <ecNumber evidence="21">2.4.2.-</ecNumber>
    </recommendedName>
</protein>
<dbReference type="InterPro" id="IPR001357">
    <property type="entry name" value="BRCT_dom"/>
</dbReference>
<gene>
    <name evidence="28" type="ORF">KI688_006309</name>
</gene>
<dbReference type="GO" id="GO:0003950">
    <property type="term" value="F:NAD+ poly-ADP-ribosyltransferase activity"/>
    <property type="evidence" value="ECO:0007669"/>
    <property type="project" value="UniProtKB-UniRule"/>
</dbReference>
<dbReference type="PROSITE" id="PS51059">
    <property type="entry name" value="PARP_CATALYTIC"/>
    <property type="match status" value="1"/>
</dbReference>
<dbReference type="InterPro" id="IPR012317">
    <property type="entry name" value="Poly(ADP-ribose)pol_cat_dom"/>
</dbReference>
<dbReference type="SMART" id="SM00292">
    <property type="entry name" value="BRCT"/>
    <property type="match status" value="1"/>
</dbReference>
<feature type="compositionally biased region" description="Basic and acidic residues" evidence="22">
    <location>
        <begin position="306"/>
        <end position="325"/>
    </location>
</feature>
<evidence type="ECO:0000256" key="4">
    <source>
        <dbReference type="ARBA" id="ARBA00022676"/>
    </source>
</evidence>
<keyword evidence="14 23" id="KW-1133">Transmembrane helix</keyword>
<feature type="domain" description="BRCT" evidence="24">
    <location>
        <begin position="13"/>
        <end position="109"/>
    </location>
</feature>
<evidence type="ECO:0000256" key="9">
    <source>
        <dbReference type="ARBA" id="ARBA00022729"/>
    </source>
</evidence>
<feature type="region of interest" description="Disordered" evidence="22">
    <location>
        <begin position="285"/>
        <end position="325"/>
    </location>
</feature>
<dbReference type="GO" id="GO:0008270">
    <property type="term" value="F:zinc ion binding"/>
    <property type="evidence" value="ECO:0007669"/>
    <property type="project" value="UniProtKB-KW"/>
</dbReference>
<dbReference type="InterPro" id="IPR036930">
    <property type="entry name" value="WGR_dom_sf"/>
</dbReference>
<dbReference type="InterPro" id="IPR004102">
    <property type="entry name" value="Poly(ADP-ribose)pol_reg_dom"/>
</dbReference>
<feature type="region of interest" description="Disordered" evidence="22">
    <location>
        <begin position="121"/>
        <end position="140"/>
    </location>
</feature>
<dbReference type="FunFam" id="3.90.228.10:FF:000002">
    <property type="entry name" value="Poly [ADP-ribose] polymerase"/>
    <property type="match status" value="1"/>
</dbReference>
<feature type="transmembrane region" description="Helical" evidence="23">
    <location>
        <begin position="940"/>
        <end position="962"/>
    </location>
</feature>
<comment type="similarity">
    <text evidence="19">Belongs to the ARTD/PARP family.</text>
</comment>
<feature type="transmembrane region" description="Helical" evidence="23">
    <location>
        <begin position="1008"/>
        <end position="1029"/>
    </location>
</feature>
<sequence>MPPKRAASKKAAPATPYIEGCVIAIAGTSNNLNQAQIEAIVTAPEFGATVASTVTKKVTHLITNTTEVAKGTTKVTKATTLGSVQLVTLDWILDMQQQKKRLDETHYKVGSSTAAAAPITPVSPVSAASPAAADPPKRTAAKRKAAAIDTDGDDDEKVTVEKKIKTLKDKVAKSISKVKQPPVDPACNLRNSHKVYTDDEVAWDARLNQTNIGHNNNKFYRIQLLVSPGGQYAVYCHWGRVGASGMSSTDNCHSLDAGKSLFMRKYKDKTRNNWADRDNFVKVPGKYHLLPPDEGDSDEEGDEESEEKKAAKKEKKEAQPIPESKLHPKVQDLVSMIFNTKMMDQQMMELDYDAKKMPLGKLAKATILGGYEVLKKIAEIIDKPRTAAITYQLQELSSDFYTVIPHSFGMKVPPVINTAPMVKTKLEMLEALGEIEIAQKLIKDNKKLEEALAVNPLDQQYASLRLNKLEPMDKESERFKLIDQFVRNSHGKTHSYYNLVIDEVFDLDREGEQERFKDAGFDKLHNRRLLWHGSRLTNYVGILSQGLRIAPPEAPVTGYMFDKGAYFADCVSKSANYCFTGPSNNTGVMLLCEVALGDMHELEQSDYNAKINSEKAGKHSTKGCGQSYPKASGDVIIEDNLRVQAGELETEPAKTNGYRLQYNEYIVYNTSQIKMRYLIKMKFDYGSRRWTTITHSLTHQQDIINDRQPSLFTNMLTGKGWSGKVVKSLALVAALAVAIVHADEHSHKYEDSEAVVVWANSVGPLSNRQETYEYFQLPYCKGEGQVEHRHETLGEALLGMELVNSGISIRFGKSQDSTSICPRRLLTAQDVTTFQYAISHDYWFQYFIDDLPAWGMVGKKDKETGKVSLFTHQNFEFEYNGDQIISAKVTPENLVLLTNSQAGVHVDFTYSVQWKATTKEFKTRFERYLDSDFFENKIHWFSIFNSLMMVLFLTGFVSAMWIRYLRRDFARYDKEAGLTDFDHDLGDDYGWKQIHGDVFRPPASPMTFAAFLGTGHQLAWTSFFVILYTIFGQEWTERASIMTATIFTYAFASMISGYSSASQYSQYGGKEWVRCMFLTAGFWPAAVVIVTSLNNTIAIYYTSSRAIPFGTMMALLVIWMFIVLPLTLVGSIMGKNWAGKADFPCRVHAIPRQIPEKIWYAEPIVVIALGGILPFASIFIEIYFLFTSFWSYKVYYVYGFGLLVFGIVMLVTASVTVVSTYFVINTEDYRWHWMSLATCGSTAAYVYIYSVYYYMQKTKMYGLFQTSFYFGNTALACMAIFLILGSVGHFAANKFIMRIYRNVKLD</sequence>
<keyword evidence="29" id="KW-1185">Reference proteome</keyword>
<evidence type="ECO:0000256" key="5">
    <source>
        <dbReference type="ARBA" id="ARBA00022679"/>
    </source>
</evidence>
<name>A0A9P8BXK9_9FUNG</name>
<feature type="transmembrane region" description="Helical" evidence="23">
    <location>
        <begin position="1107"/>
        <end position="1130"/>
    </location>
</feature>
<dbReference type="InterPro" id="IPR050800">
    <property type="entry name" value="ARTD/PARP"/>
</dbReference>
<dbReference type="InterPro" id="IPR036616">
    <property type="entry name" value="Poly(ADP-ribose)pol_reg_dom_sf"/>
</dbReference>
<dbReference type="CDD" id="cd01437">
    <property type="entry name" value="parp_like"/>
    <property type="match status" value="1"/>
</dbReference>
<keyword evidence="7" id="KW-0548">Nucleotidyltransferase</keyword>
<evidence type="ECO:0000313" key="28">
    <source>
        <dbReference type="EMBL" id="KAG9072085.1"/>
    </source>
</evidence>